<dbReference type="InterPro" id="IPR026960">
    <property type="entry name" value="RVT-Znf"/>
</dbReference>
<dbReference type="Pfam" id="PF13966">
    <property type="entry name" value="zf-RVT"/>
    <property type="match status" value="1"/>
</dbReference>
<organism evidence="3 4">
    <name type="scientific">Vitis vinifera</name>
    <name type="common">Grape</name>
    <dbReference type="NCBI Taxonomy" id="29760"/>
    <lineage>
        <taxon>Eukaryota</taxon>
        <taxon>Viridiplantae</taxon>
        <taxon>Streptophyta</taxon>
        <taxon>Embryophyta</taxon>
        <taxon>Tracheophyta</taxon>
        <taxon>Spermatophyta</taxon>
        <taxon>Magnoliopsida</taxon>
        <taxon>eudicotyledons</taxon>
        <taxon>Gunneridae</taxon>
        <taxon>Pentapetalae</taxon>
        <taxon>rosids</taxon>
        <taxon>Vitales</taxon>
        <taxon>Vitaceae</taxon>
        <taxon>Viteae</taxon>
        <taxon>Vitis</taxon>
    </lineage>
</organism>
<comment type="caution">
    <text evidence="3">The sequence shown here is derived from an EMBL/GenBank/DDBJ whole genome shotgun (WGS) entry which is preliminary data.</text>
</comment>
<feature type="region of interest" description="Disordered" evidence="1">
    <location>
        <begin position="525"/>
        <end position="559"/>
    </location>
</feature>
<dbReference type="EMBL" id="QGNW01002632">
    <property type="protein sequence ID" value="RVW13989.1"/>
    <property type="molecule type" value="Genomic_DNA"/>
</dbReference>
<evidence type="ECO:0000313" key="3">
    <source>
        <dbReference type="EMBL" id="RVW13989.1"/>
    </source>
</evidence>
<proteinExistence type="predicted"/>
<dbReference type="PANTHER" id="PTHR33116">
    <property type="entry name" value="REVERSE TRANSCRIPTASE ZINC-BINDING DOMAIN-CONTAINING PROTEIN-RELATED-RELATED"/>
    <property type="match status" value="1"/>
</dbReference>
<evidence type="ECO:0000313" key="4">
    <source>
        <dbReference type="Proteomes" id="UP000288805"/>
    </source>
</evidence>
<dbReference type="Proteomes" id="UP000288805">
    <property type="component" value="Unassembled WGS sequence"/>
</dbReference>
<protein>
    <submittedName>
        <fullName evidence="3">Putative ribonuclease H protein</fullName>
    </submittedName>
</protein>
<dbReference type="PANTHER" id="PTHR33116:SF78">
    <property type="entry name" value="OS12G0587133 PROTEIN"/>
    <property type="match status" value="1"/>
</dbReference>
<feature type="domain" description="Reverse transcriptase zinc-binding" evidence="2">
    <location>
        <begin position="259"/>
        <end position="328"/>
    </location>
</feature>
<dbReference type="AlphaFoldDB" id="A0A438BSQ1"/>
<reference evidence="3 4" key="1">
    <citation type="journal article" date="2018" name="PLoS Genet.">
        <title>Population sequencing reveals clonal diversity and ancestral inbreeding in the grapevine cultivar Chardonnay.</title>
        <authorList>
            <person name="Roach M.J."/>
            <person name="Johnson D.L."/>
            <person name="Bohlmann J."/>
            <person name="van Vuuren H.J."/>
            <person name="Jones S.J."/>
            <person name="Pretorius I.S."/>
            <person name="Schmidt S.A."/>
            <person name="Borneman A.R."/>
        </authorList>
    </citation>
    <scope>NUCLEOTIDE SEQUENCE [LARGE SCALE GENOMIC DNA]</scope>
    <source>
        <strain evidence="4">cv. Chardonnay</strain>
        <tissue evidence="3">Leaf</tissue>
    </source>
</reference>
<name>A0A438BSQ1_VITVI</name>
<accession>A0A438BSQ1</accession>
<gene>
    <name evidence="3" type="primary">VvCHDh000004_1229</name>
    <name evidence="3" type="ORF">CK203_086422</name>
</gene>
<sequence length="571" mass="65838">MIVLVNGTPTEFFSMFRGLRQGDPISPYLFVLIMEAFSSLISRAEEKGFIRGFKVMGRSGEGASKSEIIPVGGVEDVDRTAAVFGCKVGNLPTTYLGLPLGAPHNSCRVWDVVEERFKRKLTTWKNNIFLRRKVRLRLEKIQREFLWGDLEERRKIHLVRWAVICKDKRHGGLGLRHLKDFNHALLGKWLWRFSLERESFWRKVIVGDSKLKELFPLLFRIATHNSTVVADLWGDKEVVARVGRCTLEDPFKIGNWRRFLKVENSPLFPAKEVWGSYAPLRTRFFAWEAVWGKISIVDMLMRRGWSMVNRCNLCKENEESADHILIHCGPRKEEECSLENGAYLFVLVHLGRAKSKNVPRRRDVRYELEEPLPTVNDHALTSEVDEDKCTQLRDDKSLSRSSIFEFIRLQQKLRFQENEEEWPRIPKMESRLLRFLGSNVSDNGPSDGERVLMPSSSSFRLLLTNKALVEEAARFPMGNHPRVVLHQTNSLISWREQDKGILEDIYRPLRVLSSKDVIMEAPENQPKVAKTTIPEVSVEEGASSFESPSRDPSKVESLSDLSYQKCISFSF</sequence>
<evidence type="ECO:0000259" key="2">
    <source>
        <dbReference type="Pfam" id="PF13966"/>
    </source>
</evidence>
<evidence type="ECO:0000256" key="1">
    <source>
        <dbReference type="SAM" id="MobiDB-lite"/>
    </source>
</evidence>